<dbReference type="EMBL" id="KN880616">
    <property type="protein sequence ID" value="KIY64837.1"/>
    <property type="molecule type" value="Genomic_DNA"/>
</dbReference>
<reference evidence="1 2" key="1">
    <citation type="journal article" date="2015" name="Fungal Genet. Biol.">
        <title>Evolution of novel wood decay mechanisms in Agaricales revealed by the genome sequences of Fistulina hepatica and Cylindrobasidium torrendii.</title>
        <authorList>
            <person name="Floudas D."/>
            <person name="Held B.W."/>
            <person name="Riley R."/>
            <person name="Nagy L.G."/>
            <person name="Koehler G."/>
            <person name="Ransdell A.S."/>
            <person name="Younus H."/>
            <person name="Chow J."/>
            <person name="Chiniquy J."/>
            <person name="Lipzen A."/>
            <person name="Tritt A."/>
            <person name="Sun H."/>
            <person name="Haridas S."/>
            <person name="LaButti K."/>
            <person name="Ohm R.A."/>
            <person name="Kues U."/>
            <person name="Blanchette R.A."/>
            <person name="Grigoriev I.V."/>
            <person name="Minto R.E."/>
            <person name="Hibbett D.S."/>
        </authorList>
    </citation>
    <scope>NUCLEOTIDE SEQUENCE [LARGE SCALE GENOMIC DNA]</scope>
    <source>
        <strain evidence="1 2">FP15055 ss-10</strain>
    </source>
</reference>
<keyword evidence="2" id="KW-1185">Reference proteome</keyword>
<evidence type="ECO:0000313" key="2">
    <source>
        <dbReference type="Proteomes" id="UP000054007"/>
    </source>
</evidence>
<protein>
    <recommendedName>
        <fullName evidence="3">ABM domain-containing protein</fullName>
    </recommendedName>
</protein>
<dbReference type="AlphaFoldDB" id="A0A0D7B2Y9"/>
<dbReference type="Proteomes" id="UP000054007">
    <property type="component" value="Unassembled WGS sequence"/>
</dbReference>
<dbReference type="OrthoDB" id="2900645at2759"/>
<organism evidence="1 2">
    <name type="scientific">Cylindrobasidium torrendii FP15055 ss-10</name>
    <dbReference type="NCBI Taxonomy" id="1314674"/>
    <lineage>
        <taxon>Eukaryota</taxon>
        <taxon>Fungi</taxon>
        <taxon>Dikarya</taxon>
        <taxon>Basidiomycota</taxon>
        <taxon>Agaricomycotina</taxon>
        <taxon>Agaricomycetes</taxon>
        <taxon>Agaricomycetidae</taxon>
        <taxon>Agaricales</taxon>
        <taxon>Marasmiineae</taxon>
        <taxon>Physalacriaceae</taxon>
        <taxon>Cylindrobasidium</taxon>
    </lineage>
</organism>
<name>A0A0D7B2Y9_9AGAR</name>
<proteinExistence type="predicted"/>
<evidence type="ECO:0000313" key="1">
    <source>
        <dbReference type="EMBL" id="KIY64837.1"/>
    </source>
</evidence>
<sequence>MTKPEYLILNVHIVVRPADLEKFWKGLEISASRVIEEKECTLFEISYLENKEKDQVDIYLYEAWTCTVEWFNEVQMNKPYYKPYLEATEKLWKRPREMTISKRFPGKTHLKQTHFVKE</sequence>
<dbReference type="Gene3D" id="3.30.70.100">
    <property type="match status" value="1"/>
</dbReference>
<gene>
    <name evidence="1" type="ORF">CYLTODRAFT_492787</name>
</gene>
<accession>A0A0D7B2Y9</accession>
<dbReference type="InterPro" id="IPR011008">
    <property type="entry name" value="Dimeric_a/b-barrel"/>
</dbReference>
<evidence type="ECO:0008006" key="3">
    <source>
        <dbReference type="Google" id="ProtNLM"/>
    </source>
</evidence>
<dbReference type="SUPFAM" id="SSF54909">
    <property type="entry name" value="Dimeric alpha+beta barrel"/>
    <property type="match status" value="1"/>
</dbReference>